<sequence>MSSALADLKRHKRSLIARHARASDWLGMMHVGVTLVPLALLWWIVSFAGSQSPALVVLSTLLIGLFILRCFALMHDCGHGSLFKCRALNRWFGFLFGVLSGMPQHVWSRHHQYHHATNGNWSRYRGPLATLSVDEYAALTPAQQQSYARARRLRMAPLAGLLYVVVNPRLTWLLGTVSLVNHVVRRKRSDPGASIRDHVRAFRSRHWSTSAEYRHMTLNNLTLFAVWGAMCAWIGPWLFASVYLSSTSLAGAVGIVLFTVQHNFEHSYAAGDEGWDYDRSAIHGTSYLVLPAWLNWFTANIGYHHVHHLCARIPCYRLAACHAENATLFRDVRRLRLSDVLPSLEYLLWDPNAQRIISIAEYMRTLPLCAKRN</sequence>
<evidence type="ECO:0000313" key="4">
    <source>
        <dbReference type="Proteomes" id="UP000248330"/>
    </source>
</evidence>
<dbReference type="OrthoDB" id="9792534at2"/>
<dbReference type="RefSeq" id="WP_110266870.1">
    <property type="nucleotide sequence ID" value="NZ_CAKZQT010000014.1"/>
</dbReference>
<keyword evidence="4" id="KW-1185">Reference proteome</keyword>
<dbReference type="EMBL" id="QICN01000015">
    <property type="protein sequence ID" value="PXV63733.1"/>
    <property type="molecule type" value="Genomic_DNA"/>
</dbReference>
<comment type="caution">
    <text evidence="3">The sequence shown here is derived from an EMBL/GenBank/DDBJ whole genome shotgun (WGS) entry which is preliminary data.</text>
</comment>
<feature type="transmembrane region" description="Helical" evidence="1">
    <location>
        <begin position="87"/>
        <end position="107"/>
    </location>
</feature>
<feature type="transmembrane region" description="Helical" evidence="1">
    <location>
        <begin position="218"/>
        <end position="236"/>
    </location>
</feature>
<dbReference type="PANTHER" id="PTHR19353">
    <property type="entry name" value="FATTY ACID DESATURASE 2"/>
    <property type="match status" value="1"/>
</dbReference>
<keyword evidence="1" id="KW-0472">Membrane</keyword>
<accession>A0A318DZU2</accession>
<dbReference type="GO" id="GO:0016020">
    <property type="term" value="C:membrane"/>
    <property type="evidence" value="ECO:0007669"/>
    <property type="project" value="TreeGrafter"/>
</dbReference>
<evidence type="ECO:0000256" key="1">
    <source>
        <dbReference type="SAM" id="Phobius"/>
    </source>
</evidence>
<feature type="domain" description="Fatty acid desaturase" evidence="2">
    <location>
        <begin position="55"/>
        <end position="330"/>
    </location>
</feature>
<dbReference type="AlphaFoldDB" id="A0A318DZU2"/>
<keyword evidence="1" id="KW-0812">Transmembrane</keyword>
<dbReference type="Pfam" id="PF00487">
    <property type="entry name" value="FA_desaturase"/>
    <property type="match status" value="1"/>
</dbReference>
<gene>
    <name evidence="3" type="ORF">C8D93_11542</name>
</gene>
<dbReference type="GO" id="GO:0016717">
    <property type="term" value="F:oxidoreductase activity, acting on paired donors, with oxidation of a pair of donors resulting in the reduction of molecular oxygen to two molecules of water"/>
    <property type="evidence" value="ECO:0007669"/>
    <property type="project" value="TreeGrafter"/>
</dbReference>
<reference evidence="3 4" key="1">
    <citation type="submission" date="2018-04" db="EMBL/GenBank/DDBJ databases">
        <title>Genomic Encyclopedia of Type Strains, Phase IV (KMG-IV): sequencing the most valuable type-strain genomes for metagenomic binning, comparative biology and taxonomic classification.</title>
        <authorList>
            <person name="Goeker M."/>
        </authorList>
    </citation>
    <scope>NUCLEOTIDE SEQUENCE [LARGE SCALE GENOMIC DNA]</scope>
    <source>
        <strain evidence="3 4">DSM 104150</strain>
    </source>
</reference>
<evidence type="ECO:0000259" key="2">
    <source>
        <dbReference type="Pfam" id="PF00487"/>
    </source>
</evidence>
<keyword evidence="1" id="KW-1133">Transmembrane helix</keyword>
<dbReference type="InterPro" id="IPR005804">
    <property type="entry name" value="FA_desaturase_dom"/>
</dbReference>
<evidence type="ECO:0000313" key="3">
    <source>
        <dbReference type="EMBL" id="PXV63733.1"/>
    </source>
</evidence>
<organism evidence="3 4">
    <name type="scientific">Sinimarinibacterium flocculans</name>
    <dbReference type="NCBI Taxonomy" id="985250"/>
    <lineage>
        <taxon>Bacteria</taxon>
        <taxon>Pseudomonadati</taxon>
        <taxon>Pseudomonadota</taxon>
        <taxon>Gammaproteobacteria</taxon>
        <taxon>Nevskiales</taxon>
        <taxon>Nevskiaceae</taxon>
        <taxon>Sinimarinibacterium</taxon>
    </lineage>
</organism>
<dbReference type="PANTHER" id="PTHR19353:SF73">
    <property type="entry name" value="FATTY ACID DESATURASE"/>
    <property type="match status" value="1"/>
</dbReference>
<dbReference type="GO" id="GO:0006629">
    <property type="term" value="P:lipid metabolic process"/>
    <property type="evidence" value="ECO:0007669"/>
    <property type="project" value="InterPro"/>
</dbReference>
<dbReference type="InterPro" id="IPR012171">
    <property type="entry name" value="Fatty_acid_desaturase"/>
</dbReference>
<feature type="transmembrane region" description="Helical" evidence="1">
    <location>
        <begin position="54"/>
        <end position="75"/>
    </location>
</feature>
<protein>
    <submittedName>
        <fullName evidence="3">Omega-6 fatty acid desaturase (Delta-12 desaturase)</fullName>
    </submittedName>
</protein>
<name>A0A318DZU2_9GAMM</name>
<feature type="transmembrane region" description="Helical" evidence="1">
    <location>
        <begin position="161"/>
        <end position="180"/>
    </location>
</feature>
<dbReference type="Proteomes" id="UP000248330">
    <property type="component" value="Unassembled WGS sequence"/>
</dbReference>
<proteinExistence type="predicted"/>
<feature type="transmembrane region" description="Helical" evidence="1">
    <location>
        <begin position="25"/>
        <end position="48"/>
    </location>
</feature>